<comment type="caution">
    <text evidence="5">The sequence shown here is derived from an EMBL/GenBank/DDBJ whole genome shotgun (WGS) entry which is preliminary data.</text>
</comment>
<feature type="compositionally biased region" description="Low complexity" evidence="4">
    <location>
        <begin position="15"/>
        <end position="25"/>
    </location>
</feature>
<evidence type="ECO:0000256" key="1">
    <source>
        <dbReference type="ARBA" id="ARBA00022737"/>
    </source>
</evidence>
<name>A0AAV9WW78_9PEZI</name>
<dbReference type="AlphaFoldDB" id="A0AAV9WW78"/>
<dbReference type="PROSITE" id="PS50088">
    <property type="entry name" value="ANK_REPEAT"/>
    <property type="match status" value="1"/>
</dbReference>
<evidence type="ECO:0000256" key="2">
    <source>
        <dbReference type="ARBA" id="ARBA00023043"/>
    </source>
</evidence>
<proteinExistence type="predicted"/>
<organism evidence="5 6">
    <name type="scientific">Orbilia ellipsospora</name>
    <dbReference type="NCBI Taxonomy" id="2528407"/>
    <lineage>
        <taxon>Eukaryota</taxon>
        <taxon>Fungi</taxon>
        <taxon>Dikarya</taxon>
        <taxon>Ascomycota</taxon>
        <taxon>Pezizomycotina</taxon>
        <taxon>Orbiliomycetes</taxon>
        <taxon>Orbiliales</taxon>
        <taxon>Orbiliaceae</taxon>
        <taxon>Orbilia</taxon>
    </lineage>
</organism>
<evidence type="ECO:0000256" key="4">
    <source>
        <dbReference type="SAM" id="MobiDB-lite"/>
    </source>
</evidence>
<dbReference type="PANTHER" id="PTHR24189">
    <property type="entry name" value="MYOTROPHIN"/>
    <property type="match status" value="1"/>
</dbReference>
<evidence type="ECO:0000313" key="6">
    <source>
        <dbReference type="Proteomes" id="UP001365542"/>
    </source>
</evidence>
<sequence length="797" mass="86415">MATPRPPPPVPVRPSPRSSTAPTPTDTVGKPNVASPIENTQPGSITSHEQAEHSSNASLRLETAVRFTGVLIETEDLVAAAQYWKERQEHVEGRDFYAFLARRETETLAMSEGEAEIGIVAVAGGTSKNQETTVKGTGTENAIATGVSKTRTETSVIKKKKPPPPPPPRSRNVRGTSNNPAELSEVLSSASLQTAPVDLAAFSEPQVGNQGPSKPDKIPVLPPKLPIVSQIEALELDSANDNPKKKSPTSNSKTRSEQLSPNNQPSRSSKPTLAAKPQQHRTTPSSIPPSSNPFTIQRELDQARSTNATGSGQYQPSYAEFLKNYQNPASGIQYPGNIQQNTVESASINQFYQNMNHVYGNTGPPLGFQSAPTGLPQNPYLAPFPNPTSSQNLNNTAPPLLTNTFTSPVEYIKPECLILRGTMQQMKSHGIGSPAANNVGMEYIMRLWASISTTKATLPTNSLNEVLDNLKKPSGLGLAETSEGYSFLHVCVRLSKLDMIKELLENGGARITNINPKTTPLLRNAIWYSDEASGVVEYLISKGELINRQSRHGLAAIHYAVAAYNVTAVTALIKAGADINIGLKGVNKEISSINRVAVGKEPKKVEKVLGILFLLLDAGGQVDPEPRNGVPATLFTGVSGFPEVIDVLRSKGTPKWYLDRLESFPLSIAILNKNVSFVKDWIKKGKEVNEFDIFGRLPLEHAIKMKRDDIIILLQDAGARTRVGRHVVTEPGKPRSWSAWYDLGEHSDDSDNWSVAVNTDDNSSVFADPPDDFVRPSTRTSDAAPKAGSSRRRPRNK</sequence>
<feature type="region of interest" description="Disordered" evidence="4">
    <location>
        <begin position="1"/>
        <end position="57"/>
    </location>
</feature>
<dbReference type="SMART" id="SM00248">
    <property type="entry name" value="ANK"/>
    <property type="match status" value="4"/>
</dbReference>
<evidence type="ECO:0000256" key="3">
    <source>
        <dbReference type="PROSITE-ProRule" id="PRU00023"/>
    </source>
</evidence>
<keyword evidence="6" id="KW-1185">Reference proteome</keyword>
<feature type="compositionally biased region" description="Polar residues" evidence="4">
    <location>
        <begin position="37"/>
        <end position="57"/>
    </location>
</feature>
<gene>
    <name evidence="5" type="ORF">TWF694_005117</name>
</gene>
<feature type="compositionally biased region" description="Polar residues" evidence="4">
    <location>
        <begin position="257"/>
        <end position="271"/>
    </location>
</feature>
<keyword evidence="2 3" id="KW-0040">ANK repeat</keyword>
<dbReference type="InterPro" id="IPR036770">
    <property type="entry name" value="Ankyrin_rpt-contain_sf"/>
</dbReference>
<dbReference type="Proteomes" id="UP001365542">
    <property type="component" value="Unassembled WGS sequence"/>
</dbReference>
<feature type="compositionally biased region" description="Polar residues" evidence="4">
    <location>
        <begin position="140"/>
        <end position="155"/>
    </location>
</feature>
<feature type="region of interest" description="Disordered" evidence="4">
    <location>
        <begin position="140"/>
        <end position="179"/>
    </location>
</feature>
<dbReference type="Pfam" id="PF12796">
    <property type="entry name" value="Ank_2"/>
    <property type="match status" value="1"/>
</dbReference>
<dbReference type="InterPro" id="IPR002110">
    <property type="entry name" value="Ankyrin_rpt"/>
</dbReference>
<feature type="region of interest" description="Disordered" evidence="4">
    <location>
        <begin position="234"/>
        <end position="294"/>
    </location>
</feature>
<dbReference type="PROSITE" id="PS50297">
    <property type="entry name" value="ANK_REP_REGION"/>
    <property type="match status" value="1"/>
</dbReference>
<dbReference type="PANTHER" id="PTHR24189:SF50">
    <property type="entry name" value="ANKYRIN REPEAT AND SOCS BOX PROTEIN 2"/>
    <property type="match status" value="1"/>
</dbReference>
<accession>A0AAV9WW78</accession>
<keyword evidence="1" id="KW-0677">Repeat</keyword>
<dbReference type="Gene3D" id="1.25.40.20">
    <property type="entry name" value="Ankyrin repeat-containing domain"/>
    <property type="match status" value="1"/>
</dbReference>
<feature type="compositionally biased region" description="Pro residues" evidence="4">
    <location>
        <begin position="1"/>
        <end position="14"/>
    </location>
</feature>
<feature type="repeat" description="ANK" evidence="3">
    <location>
        <begin position="552"/>
        <end position="584"/>
    </location>
</feature>
<evidence type="ECO:0008006" key="7">
    <source>
        <dbReference type="Google" id="ProtNLM"/>
    </source>
</evidence>
<feature type="region of interest" description="Disordered" evidence="4">
    <location>
        <begin position="752"/>
        <end position="797"/>
    </location>
</feature>
<feature type="compositionally biased region" description="Polar residues" evidence="4">
    <location>
        <begin position="752"/>
        <end position="765"/>
    </location>
</feature>
<protein>
    <recommendedName>
        <fullName evidence="7">Ankyrin</fullName>
    </recommendedName>
</protein>
<evidence type="ECO:0000313" key="5">
    <source>
        <dbReference type="EMBL" id="KAK6526534.1"/>
    </source>
</evidence>
<dbReference type="InterPro" id="IPR050745">
    <property type="entry name" value="Multifunctional_regulatory"/>
</dbReference>
<dbReference type="SUPFAM" id="SSF48403">
    <property type="entry name" value="Ankyrin repeat"/>
    <property type="match status" value="1"/>
</dbReference>
<reference evidence="5 6" key="1">
    <citation type="submission" date="2019-10" db="EMBL/GenBank/DDBJ databases">
        <authorList>
            <person name="Palmer J.M."/>
        </authorList>
    </citation>
    <scope>NUCLEOTIDE SEQUENCE [LARGE SCALE GENOMIC DNA]</scope>
    <source>
        <strain evidence="5 6">TWF694</strain>
    </source>
</reference>
<dbReference type="EMBL" id="JAVHJO010000016">
    <property type="protein sequence ID" value="KAK6526534.1"/>
    <property type="molecule type" value="Genomic_DNA"/>
</dbReference>